<dbReference type="RefSeq" id="WP_085511360.1">
    <property type="nucleotide sequence ID" value="NZ_FXAP01000002.1"/>
</dbReference>
<evidence type="ECO:0000259" key="1">
    <source>
        <dbReference type="SMART" id="SM01119"/>
    </source>
</evidence>
<dbReference type="Proteomes" id="UP000266915">
    <property type="component" value="Unassembled WGS sequence"/>
</dbReference>
<accession>A0A3N2C7Q9</accession>
<dbReference type="SUPFAM" id="SSF51419">
    <property type="entry name" value="PLP-binding barrel"/>
    <property type="match status" value="1"/>
</dbReference>
<dbReference type="Pfam" id="PF14031">
    <property type="entry name" value="D-ser_dehydrat"/>
    <property type="match status" value="1"/>
</dbReference>
<reference evidence="2 3" key="1">
    <citation type="submission" date="2018-11" db="EMBL/GenBank/DDBJ databases">
        <title>Sequencing the genomes of 1000 actinobacteria strains.</title>
        <authorList>
            <person name="Klenk H.-P."/>
        </authorList>
    </citation>
    <scope>NUCLEOTIDE SEQUENCE [LARGE SCALE GENOMIC DNA]</scope>
    <source>
        <strain evidence="2 3">DSM 14012</strain>
    </source>
</reference>
<dbReference type="InterPro" id="IPR029066">
    <property type="entry name" value="PLP-binding_barrel"/>
</dbReference>
<dbReference type="EMBL" id="RKHL01000001">
    <property type="protein sequence ID" value="ROR83546.1"/>
    <property type="molecule type" value="Genomic_DNA"/>
</dbReference>
<name>A0A3N2C7Q9_9MICO</name>
<dbReference type="InterPro" id="IPR051466">
    <property type="entry name" value="D-amino_acid_metab_enzyme"/>
</dbReference>
<evidence type="ECO:0000313" key="3">
    <source>
        <dbReference type="Proteomes" id="UP000266915"/>
    </source>
</evidence>
<organism evidence="2 3">
    <name type="scientific">Plantibacter flavus</name>
    <dbReference type="NCBI Taxonomy" id="150123"/>
    <lineage>
        <taxon>Bacteria</taxon>
        <taxon>Bacillati</taxon>
        <taxon>Actinomycetota</taxon>
        <taxon>Actinomycetes</taxon>
        <taxon>Micrococcales</taxon>
        <taxon>Microbacteriaceae</taxon>
        <taxon>Plantibacter</taxon>
    </lineage>
</organism>
<dbReference type="PANTHER" id="PTHR28004">
    <property type="entry name" value="ZGC:162816-RELATED"/>
    <property type="match status" value="1"/>
</dbReference>
<dbReference type="AlphaFoldDB" id="A0A3N2C7Q9"/>
<evidence type="ECO:0000313" key="2">
    <source>
        <dbReference type="EMBL" id="ROR83546.1"/>
    </source>
</evidence>
<proteinExistence type="predicted"/>
<dbReference type="Gene3D" id="3.20.20.10">
    <property type="entry name" value="Alanine racemase"/>
    <property type="match status" value="1"/>
</dbReference>
<dbReference type="Gene3D" id="2.40.37.20">
    <property type="entry name" value="D-serine dehydratase-like domain"/>
    <property type="match status" value="1"/>
</dbReference>
<feature type="domain" description="D-serine dehydratase-like" evidence="1">
    <location>
        <begin position="318"/>
        <end position="416"/>
    </location>
</feature>
<dbReference type="PANTHER" id="PTHR28004:SF8">
    <property type="entry name" value="D-SERINE DEAMINASE"/>
    <property type="match status" value="1"/>
</dbReference>
<dbReference type="InterPro" id="IPR026956">
    <property type="entry name" value="D-ser_dehydrat-like_dom"/>
</dbReference>
<protein>
    <submittedName>
        <fullName evidence="2">D-serine deaminase-like pyridoxal phosphate-dependent protein</fullName>
    </submittedName>
</protein>
<sequence>MTDDFDAGALGVLDGSLKGFPPASVGTDAATFLAGRPALADFTTPLVTLDRSAVTDNVETMRQWCDRAGVGLAPHGKTTMNRALWQRQLDAGAWGITVATPWQLSVALDWSIPRVMLANALVQPEHLRAVGRALDSGDAEIVVWADSVRAVQIMSRVLAEQPPRRPLHVLVELGAPGGRTGARDQATALEIAEAVVASPELALAGVSGYEGALAHHGDDGSLQIVRDYLESLAALHGALLAGGRYDERVRTLIVTAGGSAYFDVVAEVLAGLRDLDGAHGRAVDVLLRSGAYVTHDDGFYRGITPLGRHEGTGDFRSAIHGWATIVSRPEPGLALVDGGKRDFPFDEGLPEVQGVRRAGSAIVEALPGATTTAMNDQHTFVSLPPGSDVEVGDVIRLGLSHPCTTFDKWRALVVIDDVRLAEPSAVDAVTTTFG</sequence>
<dbReference type="SMART" id="SM01119">
    <property type="entry name" value="D-ser_dehydrat"/>
    <property type="match status" value="1"/>
</dbReference>
<gene>
    <name evidence="2" type="ORF">EDD42_3658</name>
</gene>
<dbReference type="InterPro" id="IPR042208">
    <property type="entry name" value="D-ser_dehydrat-like_sf"/>
</dbReference>
<keyword evidence="3" id="KW-1185">Reference proteome</keyword>
<comment type="caution">
    <text evidence="2">The sequence shown here is derived from an EMBL/GenBank/DDBJ whole genome shotgun (WGS) entry which is preliminary data.</text>
</comment>